<sequence>MATEIHCGPAIVVLGIEHDGKAQLAAALAPSLVDDGPTAAPVPARAPKAIGGGGGGTGALASAGGRTPAYLGDALDLAAEDAASLLRGR</sequence>
<organism evidence="2 3">
    <name type="scientific">Streptomyces iconiensis</name>
    <dbReference type="NCBI Taxonomy" id="1384038"/>
    <lineage>
        <taxon>Bacteria</taxon>
        <taxon>Bacillati</taxon>
        <taxon>Actinomycetota</taxon>
        <taxon>Actinomycetes</taxon>
        <taxon>Kitasatosporales</taxon>
        <taxon>Streptomycetaceae</taxon>
        <taxon>Streptomyces</taxon>
    </lineage>
</organism>
<protein>
    <submittedName>
        <fullName evidence="2">Uncharacterized protein</fullName>
    </submittedName>
</protein>
<evidence type="ECO:0000256" key="1">
    <source>
        <dbReference type="SAM" id="MobiDB-lite"/>
    </source>
</evidence>
<dbReference type="RefSeq" id="WP_274043134.1">
    <property type="nucleotide sequence ID" value="NZ_JANCPR020000029.1"/>
</dbReference>
<dbReference type="Gene3D" id="3.10.310.40">
    <property type="match status" value="1"/>
</dbReference>
<evidence type="ECO:0000313" key="2">
    <source>
        <dbReference type="EMBL" id="MDJ1135404.1"/>
    </source>
</evidence>
<keyword evidence="3" id="KW-1185">Reference proteome</keyword>
<reference evidence="2 3" key="1">
    <citation type="submission" date="2023-05" db="EMBL/GenBank/DDBJ databases">
        <title>Streptantibioticus silvisoli sp. nov., acidotolerant actinomycetes 1 from pine litter.</title>
        <authorList>
            <person name="Swiecimska M."/>
            <person name="Golinska P."/>
            <person name="Sangal V."/>
            <person name="Wachnowicz B."/>
            <person name="Goodfellow M."/>
        </authorList>
    </citation>
    <scope>NUCLEOTIDE SEQUENCE [LARGE SCALE GENOMIC DNA]</scope>
    <source>
        <strain evidence="2 3">DSM 42109</strain>
    </source>
</reference>
<accession>A0ABT7A260</accession>
<name>A0ABT7A260_9ACTN</name>
<dbReference type="EMBL" id="JANCPR020000029">
    <property type="protein sequence ID" value="MDJ1135404.1"/>
    <property type="molecule type" value="Genomic_DNA"/>
</dbReference>
<evidence type="ECO:0000313" key="3">
    <source>
        <dbReference type="Proteomes" id="UP001214441"/>
    </source>
</evidence>
<comment type="caution">
    <text evidence="2">The sequence shown here is derived from an EMBL/GenBank/DDBJ whole genome shotgun (WGS) entry which is preliminary data.</text>
</comment>
<feature type="region of interest" description="Disordered" evidence="1">
    <location>
        <begin position="39"/>
        <end position="58"/>
    </location>
</feature>
<dbReference type="Proteomes" id="UP001214441">
    <property type="component" value="Unassembled WGS sequence"/>
</dbReference>
<proteinExistence type="predicted"/>
<gene>
    <name evidence="2" type="ORF">NMN56_026245</name>
</gene>